<dbReference type="Pfam" id="PF13439">
    <property type="entry name" value="Glyco_transf_4"/>
    <property type="match status" value="1"/>
</dbReference>
<dbReference type="Pfam" id="PF00534">
    <property type="entry name" value="Glycos_transf_1"/>
    <property type="match status" value="1"/>
</dbReference>
<keyword evidence="3" id="KW-0808">Transferase</keyword>
<dbReference type="InterPro" id="IPR001296">
    <property type="entry name" value="Glyco_trans_1"/>
</dbReference>
<dbReference type="AlphaFoldDB" id="A0A7G9Y4M4"/>
<protein>
    <submittedName>
        <fullName evidence="3">D-inositol-3-phosphate glycosyltransferase</fullName>
        <ecNumber evidence="3">2.4.1.250</ecNumber>
    </submittedName>
</protein>
<dbReference type="InterPro" id="IPR028098">
    <property type="entry name" value="Glyco_trans_4-like_N"/>
</dbReference>
<dbReference type="SUPFAM" id="SSF53756">
    <property type="entry name" value="UDP-Glycosyltransferase/glycogen phosphorylase"/>
    <property type="match status" value="1"/>
</dbReference>
<feature type="domain" description="Glycosyl transferase family 1" evidence="1">
    <location>
        <begin position="250"/>
        <end position="402"/>
    </location>
</feature>
<feature type="domain" description="Glycosyltransferase subfamily 4-like N-terminal" evidence="2">
    <location>
        <begin position="57"/>
        <end position="229"/>
    </location>
</feature>
<organism evidence="3">
    <name type="scientific">Candidatus Methanogaster sp. ANME-2c ERB4</name>
    <dbReference type="NCBI Taxonomy" id="2759911"/>
    <lineage>
        <taxon>Archaea</taxon>
        <taxon>Methanobacteriati</taxon>
        <taxon>Methanobacteriota</taxon>
        <taxon>Stenosarchaea group</taxon>
        <taxon>Methanomicrobia</taxon>
        <taxon>Methanosarcinales</taxon>
        <taxon>ANME-2 cluster</taxon>
        <taxon>Candidatus Methanogasteraceae</taxon>
        <taxon>Candidatus Methanogaster</taxon>
    </lineage>
</organism>
<accession>A0A7G9Y4M4</accession>
<dbReference type="EC" id="2.4.1.250" evidence="3"/>
<keyword evidence="3" id="KW-0328">Glycosyltransferase</keyword>
<name>A0A7G9Y4M4_9EURY</name>
<evidence type="ECO:0000313" key="3">
    <source>
        <dbReference type="EMBL" id="QNO42958.1"/>
    </source>
</evidence>
<dbReference type="CDD" id="cd03801">
    <property type="entry name" value="GT4_PimA-like"/>
    <property type="match status" value="1"/>
</dbReference>
<reference evidence="3" key="1">
    <citation type="submission" date="2020-06" db="EMBL/GenBank/DDBJ databases">
        <title>Unique genomic features of the anaerobic methanotrophic archaea.</title>
        <authorList>
            <person name="Chadwick G.L."/>
            <person name="Skennerton C.T."/>
            <person name="Laso-Perez R."/>
            <person name="Leu A.O."/>
            <person name="Speth D.R."/>
            <person name="Yu H."/>
            <person name="Morgan-Lang C."/>
            <person name="Hatzenpichler R."/>
            <person name="Goudeau D."/>
            <person name="Malmstrom R."/>
            <person name="Brazelton W.J."/>
            <person name="Woyke T."/>
            <person name="Hallam S.J."/>
            <person name="Tyson G.W."/>
            <person name="Wegener G."/>
            <person name="Boetius A."/>
            <person name="Orphan V."/>
        </authorList>
    </citation>
    <scope>NUCLEOTIDE SEQUENCE</scope>
</reference>
<evidence type="ECO:0000259" key="1">
    <source>
        <dbReference type="Pfam" id="PF00534"/>
    </source>
</evidence>
<dbReference type="EMBL" id="MT630783">
    <property type="protein sequence ID" value="QNO42958.1"/>
    <property type="molecule type" value="Genomic_DNA"/>
</dbReference>
<dbReference type="PANTHER" id="PTHR12526:SF625">
    <property type="entry name" value="PHOSPHATIDYLINOSITOL GLYCAN-CLASS A"/>
    <property type="match status" value="1"/>
</dbReference>
<gene>
    <name evidence="3" type="primary">mshA</name>
    <name evidence="3" type="ORF">KEEEGCAB_00006</name>
</gene>
<sequence length="426" mass="48649">MKSVNICNTISYEILILYTESFIVVKVIGNLQFLKVVRMETLRIGMFSWESLHSVTVGGVSPHVTELAETLSAIGHEVHIFTQSGWMRDYDEINGVHYQRCRYDPSGGIVHQMDQMCDAMYDRFGSVERDVGVFDVLHGHDWHPVTALNRIKHDYDREFVVTYHSTEWGRNGNQFGDWWESRVISHREWLGGYEAREAIITTNQFKGEVQQVYQLPDYKITVIPNGINPGKIEKEVDTGAVKKRFGIHPYAPAVLFTGRICYQKGVDMLIDAIPEVLRKRWDTRFVFIGDGGMRPYCEHRASELGVRDACRFLGHVPDETLYDCMNACDIACVPSRNEPFGIVVLEAWDAAKPVIATDAVHLVDNFSNGVTGYRNPESLAWCINYSMGDLDSTKEMGRNGKKLVETKYNWDRIADDTVKVYRRLDG</sequence>
<evidence type="ECO:0000259" key="2">
    <source>
        <dbReference type="Pfam" id="PF13439"/>
    </source>
</evidence>
<dbReference type="Gene3D" id="3.40.50.2000">
    <property type="entry name" value="Glycogen Phosphorylase B"/>
    <property type="match status" value="2"/>
</dbReference>
<dbReference type="PANTHER" id="PTHR12526">
    <property type="entry name" value="GLYCOSYLTRANSFERASE"/>
    <property type="match status" value="1"/>
</dbReference>
<proteinExistence type="predicted"/>
<dbReference type="GO" id="GO:0102710">
    <property type="term" value="F:D-inositol-3-phosphate glycosyltransferase activity"/>
    <property type="evidence" value="ECO:0007669"/>
    <property type="project" value="UniProtKB-EC"/>
</dbReference>